<keyword evidence="2" id="KW-0560">Oxidoreductase</keyword>
<evidence type="ECO:0000313" key="6">
    <source>
        <dbReference type="Proteomes" id="UP001500897"/>
    </source>
</evidence>
<dbReference type="SUPFAM" id="SSF51735">
    <property type="entry name" value="NAD(P)-binding Rossmann-fold domains"/>
    <property type="match status" value="1"/>
</dbReference>
<evidence type="ECO:0000256" key="3">
    <source>
        <dbReference type="SAM" id="MobiDB-lite"/>
    </source>
</evidence>
<sequence length="378" mass="39394">MIRSAAVIGTGLIGTSVGLALSRRGVRVHLLDNDESAVRTAAVLGAGVTTRPAEPVDVAVLAVPPGQIGVVLAEQQARRLARCYTDVGSVKAGPERDVLALAADPTSYLGGHPMAGKERSGPLAATATLFEGRSWVLTPRSDTNSETLNRVLELVTLCGGVPVIMESTAHDRAVALVSHTPHLVSALMAARLRHMPDAAARLAGQGLRDVTRIAGSDPRLWVDILEGNATAVADVLDDLAEDLAVAVGALRELAREAAEERAQGTTTMADLLVRGNQGRSRIPGKHGDAPADCVPVHVLIGDAPGELARLLAVVSELGVNVEDMAIEHSTGRPSGRVELQVSPTAAPVLAERLQERGWTVQPGEESDASAPEGLVNSW</sequence>
<protein>
    <submittedName>
        <fullName evidence="5">Prephenate dehydrogenase</fullName>
    </submittedName>
</protein>
<dbReference type="Pfam" id="PF02153">
    <property type="entry name" value="PDH_N"/>
    <property type="match status" value="1"/>
</dbReference>
<accession>A0ABN2WH88</accession>
<dbReference type="Gene3D" id="1.10.3660.10">
    <property type="entry name" value="6-phosphogluconate dehydrogenase C-terminal like domain"/>
    <property type="match status" value="1"/>
</dbReference>
<keyword evidence="6" id="KW-1185">Reference proteome</keyword>
<dbReference type="Proteomes" id="UP001500897">
    <property type="component" value="Unassembled WGS sequence"/>
</dbReference>
<comment type="caution">
    <text evidence="5">The sequence shown here is derived from an EMBL/GenBank/DDBJ whole genome shotgun (WGS) entry which is preliminary data.</text>
</comment>
<dbReference type="NCBIfam" id="NF005109">
    <property type="entry name" value="PRK06545.2-1"/>
    <property type="match status" value="1"/>
</dbReference>
<dbReference type="Pfam" id="PF20463">
    <property type="entry name" value="PDH_C"/>
    <property type="match status" value="1"/>
</dbReference>
<dbReference type="InterPro" id="IPR008927">
    <property type="entry name" value="6-PGluconate_DH-like_C_sf"/>
</dbReference>
<dbReference type="Gene3D" id="3.30.70.260">
    <property type="match status" value="1"/>
</dbReference>
<evidence type="ECO:0000256" key="1">
    <source>
        <dbReference type="ARBA" id="ARBA00007964"/>
    </source>
</evidence>
<dbReference type="InterPro" id="IPR050812">
    <property type="entry name" value="Preph/Arog_dehydrog"/>
</dbReference>
<dbReference type="PANTHER" id="PTHR21363">
    <property type="entry name" value="PREPHENATE DEHYDROGENASE"/>
    <property type="match status" value="1"/>
</dbReference>
<organism evidence="5 6">
    <name type="scientific">Kitasatospora saccharophila</name>
    <dbReference type="NCBI Taxonomy" id="407973"/>
    <lineage>
        <taxon>Bacteria</taxon>
        <taxon>Bacillati</taxon>
        <taxon>Actinomycetota</taxon>
        <taxon>Actinomycetes</taxon>
        <taxon>Kitasatosporales</taxon>
        <taxon>Streptomycetaceae</taxon>
        <taxon>Kitasatospora</taxon>
    </lineage>
</organism>
<dbReference type="NCBIfam" id="NF005111">
    <property type="entry name" value="PRK06545.2-3"/>
    <property type="match status" value="1"/>
</dbReference>
<dbReference type="NCBIfam" id="NF005112">
    <property type="entry name" value="PRK06545.2-4"/>
    <property type="match status" value="1"/>
</dbReference>
<dbReference type="InterPro" id="IPR003099">
    <property type="entry name" value="Prephen_DH"/>
</dbReference>
<dbReference type="EMBL" id="BAAANS010000009">
    <property type="protein sequence ID" value="GAA2092371.1"/>
    <property type="molecule type" value="Genomic_DNA"/>
</dbReference>
<evidence type="ECO:0000259" key="4">
    <source>
        <dbReference type="PROSITE" id="PS51176"/>
    </source>
</evidence>
<dbReference type="PANTHER" id="PTHR21363:SF0">
    <property type="entry name" value="PREPHENATE DEHYDROGENASE [NADP(+)]"/>
    <property type="match status" value="1"/>
</dbReference>
<comment type="similarity">
    <text evidence="1">Belongs to the prephenate/arogenate dehydrogenase family.</text>
</comment>
<feature type="region of interest" description="Disordered" evidence="3">
    <location>
        <begin position="356"/>
        <end position="378"/>
    </location>
</feature>
<dbReference type="InterPro" id="IPR046825">
    <property type="entry name" value="PDH_C"/>
</dbReference>
<name>A0ABN2WH88_9ACTN</name>
<dbReference type="InterPro" id="IPR046826">
    <property type="entry name" value="PDH_N"/>
</dbReference>
<dbReference type="InterPro" id="IPR036291">
    <property type="entry name" value="NAD(P)-bd_dom_sf"/>
</dbReference>
<reference evidence="5 6" key="1">
    <citation type="journal article" date="2019" name="Int. J. Syst. Evol. Microbiol.">
        <title>The Global Catalogue of Microorganisms (GCM) 10K type strain sequencing project: providing services to taxonomists for standard genome sequencing and annotation.</title>
        <authorList>
            <consortium name="The Broad Institute Genomics Platform"/>
            <consortium name="The Broad Institute Genome Sequencing Center for Infectious Disease"/>
            <person name="Wu L."/>
            <person name="Ma J."/>
        </authorList>
    </citation>
    <scope>NUCLEOTIDE SEQUENCE [LARGE SCALE GENOMIC DNA]</scope>
    <source>
        <strain evidence="5 6">JCM 14559</strain>
    </source>
</reference>
<evidence type="ECO:0000256" key="2">
    <source>
        <dbReference type="ARBA" id="ARBA00023002"/>
    </source>
</evidence>
<dbReference type="PROSITE" id="PS51176">
    <property type="entry name" value="PDH_ADH"/>
    <property type="match status" value="1"/>
</dbReference>
<evidence type="ECO:0000313" key="5">
    <source>
        <dbReference type="EMBL" id="GAA2092371.1"/>
    </source>
</evidence>
<proteinExistence type="inferred from homology"/>
<gene>
    <name evidence="5" type="ORF">GCM10009759_18020</name>
</gene>
<feature type="domain" description="Prephenate/arogenate dehydrogenase" evidence="4">
    <location>
        <begin position="3"/>
        <end position="280"/>
    </location>
</feature>
<dbReference type="Gene3D" id="3.40.50.720">
    <property type="entry name" value="NAD(P)-binding Rossmann-like Domain"/>
    <property type="match status" value="1"/>
</dbReference>
<dbReference type="SUPFAM" id="SSF48179">
    <property type="entry name" value="6-phosphogluconate dehydrogenase C-terminal domain-like"/>
    <property type="match status" value="1"/>
</dbReference>